<sequence length="431" mass="48482">MASSGVVLLLNDVVLYDNKNAGQDQEIFGLWYSQHSIRPLNIHQSKLDYYFRLPYLKLYEKITKLFAISDMKIAIYTTAHGFGHASRSYEVAKTLVNCDNKLTVHFNSAVPDSFFAGEEHPRIFRRKVKLDVGICQVDSLTMNLPGTLDDLDQLAIQEESLISRETKYIRAENIRFILADLPHLAIEAAVRSGVPVWGMSNFSWDWIYGTYAEDYPGLDRHIKRIISSYKKADGLFTLPFSGDMESFANRIEVPLIARKSMLGKSESRRRLGLSESDRVVLFSFGGVRLKLPEQVHSSRGLVLISSEPSPDPGEPFLYVTNRKRAELKLRYPDLVAAADAVVSKPGYGIVSECIANRTALIYTSRGNFREYPVLVEEMGEYLPAEKVCVEDFKTGRWVEAFQRLLEATFPPEVDCSGAEVVAGKILGECGI</sequence>
<dbReference type="InterPro" id="IPR053205">
    <property type="entry name" value="GHMP_kinase_L-arabinokinase"/>
</dbReference>
<accession>A0A532V0U3</accession>
<organism evidence="1 2">
    <name type="scientific">candidate division LCP-89 bacterium B3_LCP</name>
    <dbReference type="NCBI Taxonomy" id="2012998"/>
    <lineage>
        <taxon>Bacteria</taxon>
        <taxon>Pseudomonadati</taxon>
        <taxon>Bacteria division LCP-89</taxon>
    </lineage>
</organism>
<name>A0A532V0U3_UNCL8</name>
<evidence type="ECO:0000313" key="2">
    <source>
        <dbReference type="Proteomes" id="UP000319619"/>
    </source>
</evidence>
<dbReference type="PANTHER" id="PTHR38134">
    <property type="entry name" value="SLR1395 PROTEIN"/>
    <property type="match status" value="1"/>
</dbReference>
<comment type="caution">
    <text evidence="1">The sequence shown here is derived from an EMBL/GenBank/DDBJ whole genome shotgun (WGS) entry which is preliminary data.</text>
</comment>
<dbReference type="PANTHER" id="PTHR38134:SF2">
    <property type="entry name" value="GALACTOKINASE"/>
    <property type="match status" value="1"/>
</dbReference>
<proteinExistence type="predicted"/>
<evidence type="ECO:0008006" key="3">
    <source>
        <dbReference type="Google" id="ProtNLM"/>
    </source>
</evidence>
<dbReference type="Proteomes" id="UP000319619">
    <property type="component" value="Unassembled WGS sequence"/>
</dbReference>
<protein>
    <recommendedName>
        <fullName evidence="3">Glycosyl transferase family 28 C-terminal domain-containing protein</fullName>
    </recommendedName>
</protein>
<reference evidence="1 2" key="1">
    <citation type="submission" date="2017-06" db="EMBL/GenBank/DDBJ databases">
        <title>Novel microbial phyla capable of carbon fixation and sulfur reduction in deep-sea sediments.</title>
        <authorList>
            <person name="Huang J."/>
            <person name="Baker B."/>
            <person name="Wang Y."/>
        </authorList>
    </citation>
    <scope>NUCLEOTIDE SEQUENCE [LARGE SCALE GENOMIC DNA]</scope>
    <source>
        <strain evidence="1">B3_LCP</strain>
    </source>
</reference>
<dbReference type="EMBL" id="NJBN01000004">
    <property type="protein sequence ID" value="TKJ40752.1"/>
    <property type="molecule type" value="Genomic_DNA"/>
</dbReference>
<dbReference type="SUPFAM" id="SSF53756">
    <property type="entry name" value="UDP-Glycosyltransferase/glycogen phosphorylase"/>
    <property type="match status" value="1"/>
</dbReference>
<dbReference type="AlphaFoldDB" id="A0A532V0U3"/>
<evidence type="ECO:0000313" key="1">
    <source>
        <dbReference type="EMBL" id="TKJ40752.1"/>
    </source>
</evidence>
<gene>
    <name evidence="1" type="ORF">CEE37_07245</name>
</gene>